<evidence type="ECO:0000313" key="1">
    <source>
        <dbReference type="EMBL" id="GJJ06014.1"/>
    </source>
</evidence>
<organism evidence="1 2">
    <name type="scientific">Clathrus columnatus</name>
    <dbReference type="NCBI Taxonomy" id="1419009"/>
    <lineage>
        <taxon>Eukaryota</taxon>
        <taxon>Fungi</taxon>
        <taxon>Dikarya</taxon>
        <taxon>Basidiomycota</taxon>
        <taxon>Agaricomycotina</taxon>
        <taxon>Agaricomycetes</taxon>
        <taxon>Phallomycetidae</taxon>
        <taxon>Phallales</taxon>
        <taxon>Clathraceae</taxon>
        <taxon>Clathrus</taxon>
    </lineage>
</organism>
<keyword evidence="2" id="KW-1185">Reference proteome</keyword>
<accession>A0AAV4ZWC3</accession>
<name>A0AAV4ZWC3_9AGAM</name>
<comment type="caution">
    <text evidence="1">The sequence shown here is derived from an EMBL/GenBank/DDBJ whole genome shotgun (WGS) entry which is preliminary data.</text>
</comment>
<protein>
    <submittedName>
        <fullName evidence="1">Uncharacterized protein</fullName>
    </submittedName>
</protein>
<gene>
    <name evidence="1" type="ORF">Clacol_000201</name>
</gene>
<reference evidence="1" key="1">
    <citation type="submission" date="2021-10" db="EMBL/GenBank/DDBJ databases">
        <title>De novo Genome Assembly of Clathrus columnatus (Basidiomycota, Fungi) Using Illumina and Nanopore Sequence Data.</title>
        <authorList>
            <person name="Ogiso-Tanaka E."/>
            <person name="Itagaki H."/>
            <person name="Hosoya T."/>
            <person name="Hosaka K."/>
        </authorList>
    </citation>
    <scope>NUCLEOTIDE SEQUENCE</scope>
    <source>
        <strain evidence="1">MO-923</strain>
    </source>
</reference>
<sequence>MFGQTLYANYKKTCLDELTGTRINLRPNKSPSKSSTIQPYRLRNRYRWILEYVNETQDIFTLQSVTVSIPPSLRPELQALTTDTPNVYQIQVIRTGLMGYAAEGPKESWAVEIQYLGPSNPVNQWKFIPQD</sequence>
<dbReference type="Proteomes" id="UP001050691">
    <property type="component" value="Unassembled WGS sequence"/>
</dbReference>
<evidence type="ECO:0000313" key="2">
    <source>
        <dbReference type="Proteomes" id="UP001050691"/>
    </source>
</evidence>
<dbReference type="AlphaFoldDB" id="A0AAV4ZWC3"/>
<dbReference type="EMBL" id="BPWL01000001">
    <property type="protein sequence ID" value="GJJ06014.1"/>
    <property type="molecule type" value="Genomic_DNA"/>
</dbReference>
<proteinExistence type="predicted"/>